<feature type="compositionally biased region" description="Basic and acidic residues" evidence="1">
    <location>
        <begin position="71"/>
        <end position="83"/>
    </location>
</feature>
<accession>A0ABD0K6D8</accession>
<name>A0ABD0K6D8_9CAEN</name>
<evidence type="ECO:0000256" key="1">
    <source>
        <dbReference type="SAM" id="MobiDB-lite"/>
    </source>
</evidence>
<organism evidence="2 3">
    <name type="scientific">Batillaria attramentaria</name>
    <dbReference type="NCBI Taxonomy" id="370345"/>
    <lineage>
        <taxon>Eukaryota</taxon>
        <taxon>Metazoa</taxon>
        <taxon>Spiralia</taxon>
        <taxon>Lophotrochozoa</taxon>
        <taxon>Mollusca</taxon>
        <taxon>Gastropoda</taxon>
        <taxon>Caenogastropoda</taxon>
        <taxon>Sorbeoconcha</taxon>
        <taxon>Cerithioidea</taxon>
        <taxon>Batillariidae</taxon>
        <taxon>Batillaria</taxon>
    </lineage>
</organism>
<feature type="compositionally biased region" description="Basic residues" evidence="1">
    <location>
        <begin position="134"/>
        <end position="146"/>
    </location>
</feature>
<dbReference type="Proteomes" id="UP001519460">
    <property type="component" value="Unassembled WGS sequence"/>
</dbReference>
<reference evidence="2 3" key="1">
    <citation type="journal article" date="2023" name="Sci. Data">
        <title>Genome assembly of the Korean intertidal mud-creeper Batillaria attramentaria.</title>
        <authorList>
            <person name="Patra A.K."/>
            <person name="Ho P.T."/>
            <person name="Jun S."/>
            <person name="Lee S.J."/>
            <person name="Kim Y."/>
            <person name="Won Y.J."/>
        </authorList>
    </citation>
    <scope>NUCLEOTIDE SEQUENCE [LARGE SCALE GENOMIC DNA]</scope>
    <source>
        <strain evidence="2">Wonlab-2016</strain>
    </source>
</reference>
<dbReference type="EMBL" id="JACVVK020000244">
    <property type="protein sequence ID" value="KAK7482443.1"/>
    <property type="molecule type" value="Genomic_DNA"/>
</dbReference>
<feature type="compositionally biased region" description="Polar residues" evidence="1">
    <location>
        <begin position="107"/>
        <end position="118"/>
    </location>
</feature>
<comment type="caution">
    <text evidence="2">The sequence shown here is derived from an EMBL/GenBank/DDBJ whole genome shotgun (WGS) entry which is preliminary data.</text>
</comment>
<proteinExistence type="predicted"/>
<protein>
    <submittedName>
        <fullName evidence="2">Uncharacterized protein</fullName>
    </submittedName>
</protein>
<sequence length="256" mass="26981">MGPDSSVSNFSLKVTTPSDLKVQRLPADHIVTSASPDSSSDNKNAGGSPQSSSVQLKIDNGKSGDTSADVDSPKVKVEQDSKIPSRSQLASSEDDKDSGYSGERCPSNDSRSVSTEGSLASPMETEESTELFLYKHKKFGAHRKRTGSNDVPEPDAKQARVEASGVDSSTSSSQKSDSNIEYTSTCEDEDTSVTGSASIKLKSEVSTKSARPGFVASGDGVGSGAKKTEARHHMPCVLERVLRSQAGRNARTTDNS</sequence>
<keyword evidence="3" id="KW-1185">Reference proteome</keyword>
<dbReference type="AlphaFoldDB" id="A0ABD0K6D8"/>
<feature type="region of interest" description="Disordered" evidence="1">
    <location>
        <begin position="1"/>
        <end position="233"/>
    </location>
</feature>
<gene>
    <name evidence="2" type="ORF">BaRGS_00026260</name>
</gene>
<feature type="compositionally biased region" description="Low complexity" evidence="1">
    <location>
        <begin position="164"/>
        <end position="177"/>
    </location>
</feature>
<feature type="compositionally biased region" description="Polar residues" evidence="1">
    <location>
        <begin position="1"/>
        <end position="18"/>
    </location>
</feature>
<evidence type="ECO:0000313" key="3">
    <source>
        <dbReference type="Proteomes" id="UP001519460"/>
    </source>
</evidence>
<feature type="compositionally biased region" description="Polar residues" evidence="1">
    <location>
        <begin position="32"/>
        <end position="55"/>
    </location>
</feature>
<evidence type="ECO:0000313" key="2">
    <source>
        <dbReference type="EMBL" id="KAK7482443.1"/>
    </source>
</evidence>